<sequence>MIKSDYLWWFAKPTWLLFIWQQTLIMSFLILFYLFFWQERAEQRSSLTEKIAVQQINTKATNERLNQLPLLEDIQQHINQIENELSKPRQNAVKITAIKQLQQPLINSGAQVLEWQRKKEGEKTLWQITIYLNYEQMLNFLEALQTLHPPLLIKQLSISPSGEFLNVKITLSETSHEEFYD</sequence>
<organism evidence="2 3">
    <name type="scientific">Photorhabdus aegyptia</name>
    <dbReference type="NCBI Taxonomy" id="2805098"/>
    <lineage>
        <taxon>Bacteria</taxon>
        <taxon>Pseudomonadati</taxon>
        <taxon>Pseudomonadota</taxon>
        <taxon>Gammaproteobacteria</taxon>
        <taxon>Enterobacterales</taxon>
        <taxon>Morganellaceae</taxon>
        <taxon>Photorhabdus</taxon>
    </lineage>
</organism>
<dbReference type="PATRIC" id="fig|1393736.3.peg.2579"/>
<evidence type="ECO:0000256" key="1">
    <source>
        <dbReference type="SAM" id="Phobius"/>
    </source>
</evidence>
<dbReference type="AlphaFoldDB" id="A0A022PFQ5"/>
<keyword evidence="1" id="KW-1133">Transmembrane helix</keyword>
<reference evidence="2 3" key="1">
    <citation type="submission" date="2014-03" db="EMBL/GenBank/DDBJ databases">
        <title>Draft Genome of Photorhabdus luminescens BA1, an Egyptian Isolate.</title>
        <authorList>
            <person name="Ghazal S."/>
            <person name="Hurst S.G.IV."/>
            <person name="Morris K."/>
            <person name="Thomas K."/>
            <person name="Tisa L.S."/>
        </authorList>
    </citation>
    <scope>NUCLEOTIDE SEQUENCE [LARGE SCALE GENOMIC DNA]</scope>
    <source>
        <strain evidence="2 3">BA1</strain>
    </source>
</reference>
<dbReference type="RefSeq" id="WP_036779441.1">
    <property type="nucleotide sequence ID" value="NZ_CAWLTM010000080.1"/>
</dbReference>
<keyword evidence="3" id="KW-1185">Reference proteome</keyword>
<gene>
    <name evidence="2" type="ORF">BA1DRAFT_02524</name>
</gene>
<feature type="transmembrane region" description="Helical" evidence="1">
    <location>
        <begin position="15"/>
        <end position="36"/>
    </location>
</feature>
<dbReference type="Proteomes" id="UP000023464">
    <property type="component" value="Unassembled WGS sequence"/>
</dbReference>
<comment type="caution">
    <text evidence="2">The sequence shown here is derived from an EMBL/GenBank/DDBJ whole genome shotgun (WGS) entry which is preliminary data.</text>
</comment>
<evidence type="ECO:0000313" key="3">
    <source>
        <dbReference type="Proteomes" id="UP000023464"/>
    </source>
</evidence>
<name>A0A022PFQ5_9GAMM</name>
<keyword evidence="1" id="KW-0472">Membrane</keyword>
<accession>A0A022PFQ5</accession>
<proteinExistence type="predicted"/>
<evidence type="ECO:0008006" key="4">
    <source>
        <dbReference type="Google" id="ProtNLM"/>
    </source>
</evidence>
<protein>
    <recommendedName>
        <fullName evidence="4">Pilus assembly protein HofO</fullName>
    </recommendedName>
</protein>
<keyword evidence="1" id="KW-0812">Transmembrane</keyword>
<evidence type="ECO:0000313" key="2">
    <source>
        <dbReference type="EMBL" id="EYU14947.1"/>
    </source>
</evidence>
<dbReference type="EMBL" id="JFGV01000035">
    <property type="protein sequence ID" value="EYU14947.1"/>
    <property type="molecule type" value="Genomic_DNA"/>
</dbReference>